<dbReference type="Proteomes" id="UP000722485">
    <property type="component" value="Unassembled WGS sequence"/>
</dbReference>
<proteinExistence type="predicted"/>
<keyword evidence="2" id="KW-1185">Reference proteome</keyword>
<organism evidence="1 2">
    <name type="scientific">Cylindrodendrum hubeiense</name>
    <dbReference type="NCBI Taxonomy" id="595255"/>
    <lineage>
        <taxon>Eukaryota</taxon>
        <taxon>Fungi</taxon>
        <taxon>Dikarya</taxon>
        <taxon>Ascomycota</taxon>
        <taxon>Pezizomycotina</taxon>
        <taxon>Sordariomycetes</taxon>
        <taxon>Hypocreomycetidae</taxon>
        <taxon>Hypocreales</taxon>
        <taxon>Nectriaceae</taxon>
        <taxon>Cylindrodendrum</taxon>
    </lineage>
</organism>
<evidence type="ECO:0008006" key="3">
    <source>
        <dbReference type="Google" id="ProtNLM"/>
    </source>
</evidence>
<protein>
    <recommendedName>
        <fullName evidence="3">Nucleoside-diphosphate-sugar epimerase</fullName>
    </recommendedName>
</protein>
<dbReference type="PANTHER" id="PTHR14097">
    <property type="entry name" value="OXIDOREDUCTASE HTATIP2"/>
    <property type="match status" value="1"/>
</dbReference>
<accession>A0A9P5LDT4</accession>
<dbReference type="Gene3D" id="3.40.50.720">
    <property type="entry name" value="NAD(P)-binding Rossmann-like Domain"/>
    <property type="match status" value="1"/>
</dbReference>
<gene>
    <name evidence="1" type="ORF">G7Z17_g3182</name>
</gene>
<sequence>MHLILTGATGLVGTSVLDAMLKMKELTKISILSKRPVPMTEVAHDPRVSVIIHKDFVKYDPEVLSKLQGASGAIWALGVSQTQVPKEEFVTITRDYPLAAAEAFANLAPADEPFRFIYISAGGATQTPGVFSPYYGDIKGKTETLLCELRVLYPRLHTESFRAGFVDASQHPDIKPYIPDPPLLYRVMIPFVALPIRIAAKWMVCPTERLGQFLAELAMGKYDTQLKADTKDIMTLRGGLRIWENEAFRRLAGIQ</sequence>
<evidence type="ECO:0000313" key="1">
    <source>
        <dbReference type="EMBL" id="KAF7554080.1"/>
    </source>
</evidence>
<dbReference type="EMBL" id="JAANBB010000037">
    <property type="protein sequence ID" value="KAF7554080.1"/>
    <property type="molecule type" value="Genomic_DNA"/>
</dbReference>
<name>A0A9P5LDT4_9HYPO</name>
<dbReference type="OrthoDB" id="9975943at2759"/>
<reference evidence="1" key="1">
    <citation type="submission" date="2020-03" db="EMBL/GenBank/DDBJ databases">
        <title>Draft Genome Sequence of Cylindrodendrum hubeiense.</title>
        <authorList>
            <person name="Buettner E."/>
            <person name="Kellner H."/>
        </authorList>
    </citation>
    <scope>NUCLEOTIDE SEQUENCE</scope>
    <source>
        <strain evidence="1">IHI 201604</strain>
    </source>
</reference>
<dbReference type="PANTHER" id="PTHR14097:SF8">
    <property type="entry name" value="NAD(P)-BINDING DOMAIN-CONTAINING PROTEIN"/>
    <property type="match status" value="1"/>
</dbReference>
<dbReference type="AlphaFoldDB" id="A0A9P5LDT4"/>
<evidence type="ECO:0000313" key="2">
    <source>
        <dbReference type="Proteomes" id="UP000722485"/>
    </source>
</evidence>
<comment type="caution">
    <text evidence="1">The sequence shown here is derived from an EMBL/GenBank/DDBJ whole genome shotgun (WGS) entry which is preliminary data.</text>
</comment>
<dbReference type="InterPro" id="IPR036291">
    <property type="entry name" value="NAD(P)-bd_dom_sf"/>
</dbReference>
<dbReference type="SUPFAM" id="SSF51735">
    <property type="entry name" value="NAD(P)-binding Rossmann-fold domains"/>
    <property type="match status" value="1"/>
</dbReference>